<gene>
    <name evidence="10" type="primary">nth</name>
    <name evidence="12" type="ORF">COV41_01060</name>
</gene>
<comment type="similarity">
    <text evidence="1 10">Belongs to the Nth/MutY family.</text>
</comment>
<keyword evidence="6" id="KW-0408">Iron</keyword>
<dbReference type="SUPFAM" id="SSF48150">
    <property type="entry name" value="DNA-glycosylase"/>
    <property type="match status" value="1"/>
</dbReference>
<dbReference type="PANTHER" id="PTHR10359">
    <property type="entry name" value="A/G-SPECIFIC ADENINE GLYCOSYLASE/ENDONUCLEASE III"/>
    <property type="match status" value="1"/>
</dbReference>
<keyword evidence="4 10" id="KW-0227">DNA damage</keyword>
<evidence type="ECO:0000256" key="3">
    <source>
        <dbReference type="ARBA" id="ARBA00022723"/>
    </source>
</evidence>
<keyword evidence="10" id="KW-0456">Lyase</keyword>
<keyword evidence="3" id="KW-0479">Metal-binding</keyword>
<keyword evidence="12" id="KW-0255">Endonuclease</keyword>
<sequence>MSVSHRQKVRNIIRTLKRLYPRIRISLCFSSQWELMVAVILSAQTTDVKVNHITKKLFKKHKTIRAYAQASPREFMSDIRGVNYYKTKARHIIAAAQKIVHQYGGKIPITMGALTGLPGIGRKSANVIINECTKKPVGIVVDTHMIRLSRLMGLTSYKNPKNIELDLMRIVPQSEWRTFALRLVQYGRDYCPARKHRHDLCPLEPYDAN</sequence>
<evidence type="ECO:0000256" key="5">
    <source>
        <dbReference type="ARBA" id="ARBA00022801"/>
    </source>
</evidence>
<dbReference type="Proteomes" id="UP000236846">
    <property type="component" value="Unassembled WGS sequence"/>
</dbReference>
<reference evidence="12 13" key="1">
    <citation type="submission" date="2017-09" db="EMBL/GenBank/DDBJ databases">
        <title>Depth-based differentiation of microbial function through sediment-hosted aquifers and enrichment of novel symbionts in the deep terrestrial subsurface.</title>
        <authorList>
            <person name="Probst A.J."/>
            <person name="Ladd B."/>
            <person name="Jarett J.K."/>
            <person name="Geller-Mcgrath D.E."/>
            <person name="Sieber C.M."/>
            <person name="Emerson J.B."/>
            <person name="Anantharaman K."/>
            <person name="Thomas B.C."/>
            <person name="Malmstrom R."/>
            <person name="Stieglmeier M."/>
            <person name="Klingl A."/>
            <person name="Woyke T."/>
            <person name="Ryan C.M."/>
            <person name="Banfield J.F."/>
        </authorList>
    </citation>
    <scope>NUCLEOTIDE SEQUENCE [LARGE SCALE GENOMIC DNA]</scope>
    <source>
        <strain evidence="12">CG11_big_fil_rev_8_21_14_0_20_43_10</strain>
    </source>
</reference>
<accession>A0A2H0PX11</accession>
<evidence type="ECO:0000256" key="7">
    <source>
        <dbReference type="ARBA" id="ARBA00023014"/>
    </source>
</evidence>
<organism evidence="12 13">
    <name type="scientific">Candidatus Brennerbacteria bacterium CG11_big_fil_rev_8_21_14_0_20_43_10</name>
    <dbReference type="NCBI Taxonomy" id="1974523"/>
    <lineage>
        <taxon>Bacteria</taxon>
        <taxon>Candidatus Brenneribacteriota</taxon>
    </lineage>
</organism>
<dbReference type="PIRSF" id="PIRSF001435">
    <property type="entry name" value="Nth"/>
    <property type="match status" value="1"/>
</dbReference>
<keyword evidence="12" id="KW-0540">Nuclease</keyword>
<dbReference type="FunFam" id="1.10.340.30:FF:000001">
    <property type="entry name" value="Endonuclease III"/>
    <property type="match status" value="1"/>
</dbReference>
<dbReference type="GO" id="GO:0051539">
    <property type="term" value="F:4 iron, 4 sulfur cluster binding"/>
    <property type="evidence" value="ECO:0007669"/>
    <property type="project" value="UniProtKB-KW"/>
</dbReference>
<comment type="function">
    <text evidence="10">DNA repair enzyme that has both DNA N-glycosylase activity and AP-lyase activity. The DNA N-glycosylase activity releases various damaged pyrimidines from DNA by cleaving the N-glycosidic bond, leaving an AP (apurinic/apyrimidinic) site. The AP-lyase activity cleaves the phosphodiester bond 3' to the AP site by a beta-elimination, leaving a 3'-terminal unsaturated sugar and a product with a terminal 5'-phosphate.</text>
</comment>
<dbReference type="HAMAP" id="MF_00942">
    <property type="entry name" value="Nth"/>
    <property type="match status" value="1"/>
</dbReference>
<keyword evidence="8 10" id="KW-0234">DNA repair</keyword>
<evidence type="ECO:0000259" key="11">
    <source>
        <dbReference type="SMART" id="SM00478"/>
    </source>
</evidence>
<dbReference type="InterPro" id="IPR023170">
    <property type="entry name" value="HhH_base_excis_C"/>
</dbReference>
<keyword evidence="10" id="KW-0238">DNA-binding</keyword>
<protein>
    <recommendedName>
        <fullName evidence="10">Endonuclease III</fullName>
        <ecNumber evidence="10">4.2.99.18</ecNumber>
    </recommendedName>
    <alternativeName>
        <fullName evidence="10">DNA-(apurinic or apyrimidinic site) lyase</fullName>
    </alternativeName>
</protein>
<dbReference type="EMBL" id="PCXE01000017">
    <property type="protein sequence ID" value="PIR26602.1"/>
    <property type="molecule type" value="Genomic_DNA"/>
</dbReference>
<comment type="cofactor">
    <cofactor evidence="10">
        <name>[4Fe-4S] cluster</name>
        <dbReference type="ChEBI" id="CHEBI:49883"/>
    </cofactor>
    <text evidence="10">Binds 1 [4Fe-4S] cluster.</text>
</comment>
<evidence type="ECO:0000256" key="6">
    <source>
        <dbReference type="ARBA" id="ARBA00023004"/>
    </source>
</evidence>
<dbReference type="PANTHER" id="PTHR10359:SF18">
    <property type="entry name" value="ENDONUCLEASE III"/>
    <property type="match status" value="1"/>
</dbReference>
<dbReference type="GO" id="GO:0003677">
    <property type="term" value="F:DNA binding"/>
    <property type="evidence" value="ECO:0007669"/>
    <property type="project" value="UniProtKB-UniRule"/>
</dbReference>
<dbReference type="GO" id="GO:0046872">
    <property type="term" value="F:metal ion binding"/>
    <property type="evidence" value="ECO:0007669"/>
    <property type="project" value="UniProtKB-KW"/>
</dbReference>
<keyword evidence="7" id="KW-0411">Iron-sulfur</keyword>
<evidence type="ECO:0000256" key="4">
    <source>
        <dbReference type="ARBA" id="ARBA00022763"/>
    </source>
</evidence>
<dbReference type="Gene3D" id="1.10.1670.10">
    <property type="entry name" value="Helix-hairpin-Helix base-excision DNA repair enzymes (C-terminal)"/>
    <property type="match status" value="1"/>
</dbReference>
<evidence type="ECO:0000313" key="12">
    <source>
        <dbReference type="EMBL" id="PIR26602.1"/>
    </source>
</evidence>
<dbReference type="CDD" id="cd00056">
    <property type="entry name" value="ENDO3c"/>
    <property type="match status" value="1"/>
</dbReference>
<name>A0A2H0PX11_9BACT</name>
<dbReference type="InterPro" id="IPR003265">
    <property type="entry name" value="HhH-GPD_domain"/>
</dbReference>
<dbReference type="EC" id="4.2.99.18" evidence="10"/>
<dbReference type="Gene3D" id="1.10.340.30">
    <property type="entry name" value="Hypothetical protein, domain 2"/>
    <property type="match status" value="1"/>
</dbReference>
<evidence type="ECO:0000256" key="2">
    <source>
        <dbReference type="ARBA" id="ARBA00022485"/>
    </source>
</evidence>
<comment type="catalytic activity">
    <reaction evidence="10">
        <text>2'-deoxyribonucleotide-(2'-deoxyribose 5'-phosphate)-2'-deoxyribonucleotide-DNA = a 3'-end 2'-deoxyribonucleotide-(2,3-dehydro-2,3-deoxyribose 5'-phosphate)-DNA + a 5'-end 5'-phospho-2'-deoxyribonucleoside-DNA + H(+)</text>
        <dbReference type="Rhea" id="RHEA:66592"/>
        <dbReference type="Rhea" id="RHEA-COMP:13180"/>
        <dbReference type="Rhea" id="RHEA-COMP:16897"/>
        <dbReference type="Rhea" id="RHEA-COMP:17067"/>
        <dbReference type="ChEBI" id="CHEBI:15378"/>
        <dbReference type="ChEBI" id="CHEBI:136412"/>
        <dbReference type="ChEBI" id="CHEBI:157695"/>
        <dbReference type="ChEBI" id="CHEBI:167181"/>
        <dbReference type="EC" id="4.2.99.18"/>
    </reaction>
</comment>
<comment type="caution">
    <text evidence="10">Lacks conserved residue(s) required for the propagation of feature annotation.</text>
</comment>
<dbReference type="GO" id="GO:0019104">
    <property type="term" value="F:DNA N-glycosylase activity"/>
    <property type="evidence" value="ECO:0007669"/>
    <property type="project" value="UniProtKB-UniRule"/>
</dbReference>
<dbReference type="InterPro" id="IPR005759">
    <property type="entry name" value="Nth"/>
</dbReference>
<keyword evidence="2" id="KW-0004">4Fe-4S</keyword>
<proteinExistence type="inferred from homology"/>
<dbReference type="GO" id="GO:0140078">
    <property type="term" value="F:class I DNA-(apurinic or apyrimidinic site) endonuclease activity"/>
    <property type="evidence" value="ECO:0007669"/>
    <property type="project" value="UniProtKB-EC"/>
</dbReference>
<evidence type="ECO:0000313" key="13">
    <source>
        <dbReference type="Proteomes" id="UP000236846"/>
    </source>
</evidence>
<comment type="caution">
    <text evidence="12">The sequence shown here is derived from an EMBL/GenBank/DDBJ whole genome shotgun (WGS) entry which is preliminary data.</text>
</comment>
<dbReference type="GO" id="GO:0006285">
    <property type="term" value="P:base-excision repair, AP site formation"/>
    <property type="evidence" value="ECO:0007669"/>
    <property type="project" value="TreeGrafter"/>
</dbReference>
<evidence type="ECO:0000256" key="10">
    <source>
        <dbReference type="HAMAP-Rule" id="MF_00942"/>
    </source>
</evidence>
<dbReference type="Pfam" id="PF00730">
    <property type="entry name" value="HhH-GPD"/>
    <property type="match status" value="1"/>
</dbReference>
<dbReference type="AlphaFoldDB" id="A0A2H0PX11"/>
<evidence type="ECO:0000256" key="9">
    <source>
        <dbReference type="ARBA" id="ARBA00023295"/>
    </source>
</evidence>
<feature type="domain" description="HhH-GPD" evidence="11">
    <location>
        <begin position="41"/>
        <end position="189"/>
    </location>
</feature>
<keyword evidence="5 10" id="KW-0378">Hydrolase</keyword>
<evidence type="ECO:0000256" key="8">
    <source>
        <dbReference type="ARBA" id="ARBA00023204"/>
    </source>
</evidence>
<evidence type="ECO:0000256" key="1">
    <source>
        <dbReference type="ARBA" id="ARBA00008343"/>
    </source>
</evidence>
<dbReference type="SMART" id="SM00478">
    <property type="entry name" value="ENDO3c"/>
    <property type="match status" value="1"/>
</dbReference>
<keyword evidence="9 10" id="KW-0326">Glycosidase</keyword>
<dbReference type="InterPro" id="IPR011257">
    <property type="entry name" value="DNA_glycosylase"/>
</dbReference>